<dbReference type="InterPro" id="IPR006866">
    <property type="entry name" value="DUF627_N"/>
</dbReference>
<dbReference type="Pfam" id="PF04780">
    <property type="entry name" value="DUF629"/>
    <property type="match status" value="2"/>
</dbReference>
<dbReference type="InterPro" id="IPR006865">
    <property type="entry name" value="DUF629"/>
</dbReference>
<evidence type="ECO:0008006" key="9">
    <source>
        <dbReference type="Google" id="ProtNLM"/>
    </source>
</evidence>
<evidence type="ECO:0000256" key="1">
    <source>
        <dbReference type="ARBA" id="ARBA00022786"/>
    </source>
</evidence>
<dbReference type="InterPro" id="IPR038765">
    <property type="entry name" value="Papain-like_cys_pep_sf"/>
</dbReference>
<feature type="domain" description="Peptidase C19 ubiquitin carboxyl-terminal hydrolase" evidence="4">
    <location>
        <begin position="102"/>
        <end position="356"/>
    </location>
</feature>
<dbReference type="Proteomes" id="UP000824890">
    <property type="component" value="Unassembled WGS sequence"/>
</dbReference>
<accession>A0ABQ7XAF6</accession>
<evidence type="ECO:0000256" key="3">
    <source>
        <dbReference type="SAM" id="MobiDB-lite"/>
    </source>
</evidence>
<dbReference type="SUPFAM" id="SSF54001">
    <property type="entry name" value="Cysteine proteinases"/>
    <property type="match status" value="1"/>
</dbReference>
<evidence type="ECO:0000259" key="4">
    <source>
        <dbReference type="Pfam" id="PF00443"/>
    </source>
</evidence>
<dbReference type="Pfam" id="PF04781">
    <property type="entry name" value="DUF627"/>
    <property type="match status" value="1"/>
</dbReference>
<reference evidence="7 8" key="1">
    <citation type="submission" date="2021-05" db="EMBL/GenBank/DDBJ databases">
        <title>Genome Assembly of Synthetic Allotetraploid Brassica napus Reveals Homoeologous Exchanges between Subgenomes.</title>
        <authorList>
            <person name="Davis J.T."/>
        </authorList>
    </citation>
    <scope>NUCLEOTIDE SEQUENCE [LARGE SCALE GENOMIC DNA]</scope>
    <source>
        <strain evidence="8">cv. Da-Ae</strain>
        <tissue evidence="7">Seedling</tissue>
    </source>
</reference>
<name>A0ABQ7XAF6_BRANA</name>
<dbReference type="InterPro" id="IPR052398">
    <property type="entry name" value="Ubiquitin_hydrolase_53/54"/>
</dbReference>
<proteinExistence type="predicted"/>
<feature type="region of interest" description="Disordered" evidence="3">
    <location>
        <begin position="1097"/>
        <end position="1172"/>
    </location>
</feature>
<keyword evidence="2" id="KW-0378">Hydrolase</keyword>
<dbReference type="PANTHER" id="PTHR22975">
    <property type="entry name" value="UBIQUITIN SPECIFIC PROTEINASE"/>
    <property type="match status" value="1"/>
</dbReference>
<gene>
    <name evidence="7" type="ORF">HID58_093615</name>
</gene>
<evidence type="ECO:0000259" key="6">
    <source>
        <dbReference type="Pfam" id="PF04781"/>
    </source>
</evidence>
<dbReference type="Gene3D" id="3.90.70.10">
    <property type="entry name" value="Cysteine proteinases"/>
    <property type="match status" value="1"/>
</dbReference>
<protein>
    <recommendedName>
        <fullName evidence="9">C2H2-type domain-containing protein</fullName>
    </recommendedName>
</protein>
<keyword evidence="8" id="KW-1185">Reference proteome</keyword>
<sequence length="1639" mass="187139">MELDDVEVKKLCRKSKKSLDPCEDRVRGLKSFWVGLDVKIKRDFMKVSIAKLMKAFTSKSRKKGWSNEWPLAAVEERNSVSGNLESALGEGAARYNSALDMTALMNINVLKEDIKYNKQPFHGNLEEQVPCELQNLFSAVVSGEIKTEGVYSFILRDLLASLEEAKSMSSGAAEVLVTILESWHRWTNLERESLVTRLFTLEENERMHCRKCRRMPNYPEQSSYGIVMAADSIRDLKCTFRNMKFVDILKVMRMEYKMLCDIKSGGCGTTNFVHHVISRCPSIFIIEWEKSETEKENFETTKALEWEIDISRLYKGLEQNTNYRLVSMVGYGEEEREHICMAYEKSRWVNLRRESLAGEVVGNNWKNVVRFCGERKIRLFSTTFNRLTLLDLVDDEEGAELFRDAKELIAKGDHTKALEILEDLLLFYAQEEGSSLLHNEQATIFSKLSREATKNPNLAFTYLLASVSCLAEQANLSRLCAERLHQLGQHLGSVMYYKECVRIGKQSLYVSRGLEEERRKKLEFMIKDAELRILECKTETIRTDEAKFVETKRSPEPVNKGLRLFWIGLDVKIKRELMKVSIEKLRGFVHSSEGSLKALEKVLAYAKEHKRWTTWVCRTICLADFSKAEECKAHFEQQHGADFKPELEKDVVVRIGKNWGHKIKGGGWDAVDTLAAVEMIKTQLEDVKAFTTEARKKGWSNQWPLVEDENRSGLLKEVKLLLVSLYEHQILSCSIRDWVMRFPVKHLRKLEVSEESINDCHIVETPQSVCFLGRYELSQILAFLGTIKCERHDGTEQVCRAVDSVLDRIRIKESVELDEQFSLMLLDKRLLKSNSAAPFDGCVDDGKIKFIKDPDVHYAKAQAQGGDMISWLGDSSSVDKSFPKPIREHNLETWVAVLRAVQYTCKALRTKYVMKEHVLEYEAALTFVENLCMLEDKRRENAQDDRRKKSYASLLCDRCEERVPKEKNSLTARLFLCAVRDVFEGGWDPTFDLEDCMSRVREGKGLRDDIVLKYIELLKSAVTEKVLRIDAKILLIDNSRIRLLDKLTSLSAFDNRSYMLQLLKPFLLSEILNMESKAKSEAAEAYLLLEEERKSLKEEKKSQAKKKKTSKSTKITSTSMASPVEQKPSIDHEPGGTSQSPKTMEEDSITMEPEDTLGTEKGPLEISSTNDIQEGATKVNTDDMQNMPEEGSLSGHLESSLDMTLKPITSTSMASPVDKTIEHESSVKLEPEEDSMEPERGRVEATTVDRDDMKNMAGEDSLSKILEPVLEGATARYNSALDTTLKALLSINVLKKQVLNYNKQPVHDNLEEQVLCALQILFTAAVSEEIKTEGVYSLILRDLLVSLEAVNCMSSGAAEVLVTILESWHCWKNSERESLVTRLFTLEENERMSCRKCGRKPNYPEQSSYGIVVASDSIRNVKCAFGDIKFVDVLKVTRMNYKMLCDIKTGGCGTSNCVHHVISRCPPIFIIEWEKSETEKEISETTKALEWEIDISRLYEGLEPNTNYRLVSMVGYGEEDEEHICMVYEKNRWVNLRRESLAGEVVGSWKSVVRFCGERKIRPEILFYEAVLYTCTCAYFTCLQVTVLAEGTTASGSKASGPAIWELNFVWFLVIRRLCTNGFFCFLSRKSEEASTTFY</sequence>
<feature type="domain" description="DUF629" evidence="5">
    <location>
        <begin position="562"/>
        <end position="1026"/>
    </location>
</feature>
<keyword evidence="1" id="KW-0833">Ubl conjugation pathway</keyword>
<dbReference type="EMBL" id="JAGKQM010000933">
    <property type="protein sequence ID" value="KAH0852938.1"/>
    <property type="molecule type" value="Genomic_DNA"/>
</dbReference>
<evidence type="ECO:0000313" key="8">
    <source>
        <dbReference type="Proteomes" id="UP000824890"/>
    </source>
</evidence>
<feature type="domain" description="Peptidase C19 ubiquitin carboxyl-terminal hydrolase" evidence="4">
    <location>
        <begin position="1276"/>
        <end position="1568"/>
    </location>
</feature>
<evidence type="ECO:0000259" key="5">
    <source>
        <dbReference type="Pfam" id="PF04780"/>
    </source>
</evidence>
<dbReference type="PANTHER" id="PTHR22975:SF37">
    <property type="entry name" value="C2H2-TYPE DOMAIN-CONTAINING PROTEIN"/>
    <property type="match status" value="1"/>
</dbReference>
<feature type="compositionally biased region" description="Acidic residues" evidence="3">
    <location>
        <begin position="1146"/>
        <end position="1157"/>
    </location>
</feature>
<comment type="caution">
    <text evidence="7">The sequence shown here is derived from an EMBL/GenBank/DDBJ whole genome shotgun (WGS) entry which is preliminary data.</text>
</comment>
<evidence type="ECO:0000313" key="7">
    <source>
        <dbReference type="EMBL" id="KAH0852938.1"/>
    </source>
</evidence>
<feature type="domain" description="DUF627" evidence="6">
    <location>
        <begin position="404"/>
        <end position="511"/>
    </location>
</feature>
<dbReference type="InterPro" id="IPR001394">
    <property type="entry name" value="Peptidase_C19_UCH"/>
</dbReference>
<feature type="domain" description="DUF629" evidence="5">
    <location>
        <begin position="29"/>
        <end position="59"/>
    </location>
</feature>
<evidence type="ECO:0000256" key="2">
    <source>
        <dbReference type="ARBA" id="ARBA00022801"/>
    </source>
</evidence>
<organism evidence="7 8">
    <name type="scientific">Brassica napus</name>
    <name type="common">Rape</name>
    <dbReference type="NCBI Taxonomy" id="3708"/>
    <lineage>
        <taxon>Eukaryota</taxon>
        <taxon>Viridiplantae</taxon>
        <taxon>Streptophyta</taxon>
        <taxon>Embryophyta</taxon>
        <taxon>Tracheophyta</taxon>
        <taxon>Spermatophyta</taxon>
        <taxon>Magnoliopsida</taxon>
        <taxon>eudicotyledons</taxon>
        <taxon>Gunneridae</taxon>
        <taxon>Pentapetalae</taxon>
        <taxon>rosids</taxon>
        <taxon>malvids</taxon>
        <taxon>Brassicales</taxon>
        <taxon>Brassicaceae</taxon>
        <taxon>Brassiceae</taxon>
        <taxon>Brassica</taxon>
    </lineage>
</organism>
<dbReference type="Pfam" id="PF00443">
    <property type="entry name" value="UCH"/>
    <property type="match status" value="2"/>
</dbReference>